<evidence type="ECO:0000259" key="4">
    <source>
        <dbReference type="PROSITE" id="PS51819"/>
    </source>
</evidence>
<reference evidence="5 6" key="1">
    <citation type="journal article" date="2013" name="Genome Announc.">
        <title>Draft Genome Sequence for Caulobacter sp. Strain OR37, a Bacterium Tolerant to Heavy Metals.</title>
        <authorList>
            <person name="Utturkar S.M."/>
            <person name="Bollmann A."/>
            <person name="Brzoska R.M."/>
            <person name="Klingeman D.M."/>
            <person name="Epstein S.E."/>
            <person name="Palumbo A.V."/>
            <person name="Brown S.D."/>
        </authorList>
    </citation>
    <scope>NUCLEOTIDE SEQUENCE [LARGE SCALE GENOMIC DNA]</scope>
    <source>
        <strain evidence="5 6">OR37</strain>
    </source>
</reference>
<proteinExistence type="inferred from homology"/>
<evidence type="ECO:0000313" key="6">
    <source>
        <dbReference type="Proteomes" id="UP000013063"/>
    </source>
</evidence>
<dbReference type="SUPFAM" id="SSF54593">
    <property type="entry name" value="Glyoxalase/Bleomycin resistance protein/Dihydroxybiphenyl dioxygenase"/>
    <property type="match status" value="1"/>
</dbReference>
<dbReference type="InterPro" id="IPR037523">
    <property type="entry name" value="VOC_core"/>
</dbReference>
<sequence length="128" mass="13960">MPANTLQITPFMHVAELEPALAFLTDTLEFSVRLKGGGYAYLEREGAGLRILEHGDRTELGSPHRGFAYYIDVASLDVVLDQLGSKLKRLPAGDVYGPIDQPYGQRELMIRAPDGNLLVFGQAIATAT</sequence>
<accession>R0EKL1</accession>
<dbReference type="PATRIC" id="fig|1292034.3.peg.2397"/>
<evidence type="ECO:0000256" key="1">
    <source>
        <dbReference type="ARBA" id="ARBA00011051"/>
    </source>
</evidence>
<comment type="caution">
    <text evidence="5">The sequence shown here is derived from an EMBL/GenBank/DDBJ whole genome shotgun (WGS) entry which is preliminary data.</text>
</comment>
<dbReference type="AlphaFoldDB" id="R0EKL1"/>
<gene>
    <name evidence="5" type="ORF">OR37_02412</name>
</gene>
<dbReference type="EMBL" id="APMP01000014">
    <property type="protein sequence ID" value="ENZ81652.1"/>
    <property type="molecule type" value="Genomic_DNA"/>
</dbReference>
<dbReference type="Proteomes" id="UP000013063">
    <property type="component" value="Unassembled WGS sequence"/>
</dbReference>
<protein>
    <recommendedName>
        <fullName evidence="2">Bleomycin resistance protein</fullName>
    </recommendedName>
</protein>
<organism evidence="5 6">
    <name type="scientific">Caulobacter vibrioides OR37</name>
    <dbReference type="NCBI Taxonomy" id="1292034"/>
    <lineage>
        <taxon>Bacteria</taxon>
        <taxon>Pseudomonadati</taxon>
        <taxon>Pseudomonadota</taxon>
        <taxon>Alphaproteobacteria</taxon>
        <taxon>Caulobacterales</taxon>
        <taxon>Caulobacteraceae</taxon>
        <taxon>Caulobacter</taxon>
    </lineage>
</organism>
<dbReference type="eggNOG" id="COG0346">
    <property type="taxonomic scope" value="Bacteria"/>
</dbReference>
<evidence type="ECO:0000256" key="3">
    <source>
        <dbReference type="ARBA" id="ARBA00023251"/>
    </source>
</evidence>
<dbReference type="STRING" id="1292034.OR37_02412"/>
<dbReference type="InterPro" id="IPR000335">
    <property type="entry name" value="Bleomycin-R"/>
</dbReference>
<dbReference type="InterPro" id="IPR029068">
    <property type="entry name" value="Glyas_Bleomycin-R_OHBP_Dase"/>
</dbReference>
<evidence type="ECO:0000256" key="2">
    <source>
        <dbReference type="ARBA" id="ARBA00021572"/>
    </source>
</evidence>
<keyword evidence="3" id="KW-0046">Antibiotic resistance</keyword>
<keyword evidence="6" id="KW-1185">Reference proteome</keyword>
<dbReference type="OrthoDB" id="9806868at2"/>
<dbReference type="Gene3D" id="3.10.180.10">
    <property type="entry name" value="2,3-Dihydroxybiphenyl 1,2-Dioxygenase, domain 1"/>
    <property type="match status" value="1"/>
</dbReference>
<dbReference type="CDD" id="cd08349">
    <property type="entry name" value="BLMA_like"/>
    <property type="match status" value="1"/>
</dbReference>
<dbReference type="RefSeq" id="WP_004620039.1">
    <property type="nucleotide sequence ID" value="NZ_APMP01000014.1"/>
</dbReference>
<comment type="similarity">
    <text evidence="1">Belongs to the bleomycin resistance protein family.</text>
</comment>
<name>R0EKL1_CAUVI</name>
<evidence type="ECO:0000313" key="5">
    <source>
        <dbReference type="EMBL" id="ENZ81652.1"/>
    </source>
</evidence>
<dbReference type="GO" id="GO:0046677">
    <property type="term" value="P:response to antibiotic"/>
    <property type="evidence" value="ECO:0007669"/>
    <property type="project" value="UniProtKB-KW"/>
</dbReference>
<dbReference type="PROSITE" id="PS51819">
    <property type="entry name" value="VOC"/>
    <property type="match status" value="1"/>
</dbReference>
<feature type="domain" description="VOC" evidence="4">
    <location>
        <begin position="4"/>
        <end position="123"/>
    </location>
</feature>